<feature type="repeat" description="PPR" evidence="2">
    <location>
        <begin position="95"/>
        <end position="129"/>
    </location>
</feature>
<feature type="repeat" description="PPR" evidence="2">
    <location>
        <begin position="197"/>
        <end position="231"/>
    </location>
</feature>
<dbReference type="GO" id="GO:0009451">
    <property type="term" value="P:RNA modification"/>
    <property type="evidence" value="ECO:0007669"/>
    <property type="project" value="InterPro"/>
</dbReference>
<dbReference type="PROSITE" id="PS51375">
    <property type="entry name" value="PPR"/>
    <property type="match status" value="4"/>
</dbReference>
<gene>
    <name evidence="4" type="ORF">HPP92_020806</name>
</gene>
<proteinExistence type="predicted"/>
<protein>
    <recommendedName>
        <fullName evidence="3">DYW domain-containing protein</fullName>
    </recommendedName>
</protein>
<dbReference type="AlphaFoldDB" id="A0A835UEY1"/>
<dbReference type="InterPro" id="IPR046960">
    <property type="entry name" value="PPR_At4g14850-like_plant"/>
</dbReference>
<dbReference type="PANTHER" id="PTHR47926:SF400">
    <property type="entry name" value="PENTACOTRIPEPTIDE-REPEAT REGION OF PRORP DOMAIN-CONTAINING PROTEIN"/>
    <property type="match status" value="1"/>
</dbReference>
<dbReference type="FunFam" id="1.25.40.10:FF:000470">
    <property type="entry name" value="Pentatricopeptide repeat-containing protein At5g66520"/>
    <property type="match status" value="1"/>
</dbReference>
<dbReference type="NCBIfam" id="TIGR00756">
    <property type="entry name" value="PPR"/>
    <property type="match status" value="3"/>
</dbReference>
<keyword evidence="5" id="KW-1185">Reference proteome</keyword>
<dbReference type="GO" id="GO:0008270">
    <property type="term" value="F:zinc ion binding"/>
    <property type="evidence" value="ECO:0007669"/>
    <property type="project" value="InterPro"/>
</dbReference>
<dbReference type="FunFam" id="1.25.40.10:FF:000184">
    <property type="entry name" value="Pentatricopeptide repeat-containing protein, chloroplastic"/>
    <property type="match status" value="1"/>
</dbReference>
<dbReference type="PANTHER" id="PTHR47926">
    <property type="entry name" value="PENTATRICOPEPTIDE REPEAT-CONTAINING PROTEIN"/>
    <property type="match status" value="1"/>
</dbReference>
<dbReference type="EMBL" id="JADCNL010000011">
    <property type="protein sequence ID" value="KAG0460509.1"/>
    <property type="molecule type" value="Genomic_DNA"/>
</dbReference>
<name>A0A835UEY1_VANPL</name>
<dbReference type="Pfam" id="PF01535">
    <property type="entry name" value="PPR"/>
    <property type="match status" value="5"/>
</dbReference>
<feature type="repeat" description="PPR" evidence="2">
    <location>
        <begin position="333"/>
        <end position="367"/>
    </location>
</feature>
<evidence type="ECO:0000313" key="5">
    <source>
        <dbReference type="Proteomes" id="UP000636800"/>
    </source>
</evidence>
<evidence type="ECO:0000259" key="3">
    <source>
        <dbReference type="Pfam" id="PF14432"/>
    </source>
</evidence>
<dbReference type="GO" id="GO:0003723">
    <property type="term" value="F:RNA binding"/>
    <property type="evidence" value="ECO:0007669"/>
    <property type="project" value="InterPro"/>
</dbReference>
<keyword evidence="1" id="KW-0677">Repeat</keyword>
<dbReference type="InterPro" id="IPR002885">
    <property type="entry name" value="PPR_rpt"/>
</dbReference>
<feature type="domain" description="DYW" evidence="3">
    <location>
        <begin position="510"/>
        <end position="550"/>
    </location>
</feature>
<feature type="repeat" description="PPR" evidence="2">
    <location>
        <begin position="298"/>
        <end position="332"/>
    </location>
</feature>
<organism evidence="4 5">
    <name type="scientific">Vanilla planifolia</name>
    <name type="common">Vanilla</name>
    <dbReference type="NCBI Taxonomy" id="51239"/>
    <lineage>
        <taxon>Eukaryota</taxon>
        <taxon>Viridiplantae</taxon>
        <taxon>Streptophyta</taxon>
        <taxon>Embryophyta</taxon>
        <taxon>Tracheophyta</taxon>
        <taxon>Spermatophyta</taxon>
        <taxon>Magnoliopsida</taxon>
        <taxon>Liliopsida</taxon>
        <taxon>Asparagales</taxon>
        <taxon>Orchidaceae</taxon>
        <taxon>Vanilloideae</taxon>
        <taxon>Vanilleae</taxon>
        <taxon>Vanilla</taxon>
    </lineage>
</organism>
<sequence length="556" mass="62927">MVGDLALHQPLHLWPQAGQFNQQVEKPPGQEPPRTLSLNHVENMEDFQKAHAQFIKLSLDRRGDQARSLLLACAIREWGSLDYARAVFWEIDDPDTFHFNIMIRAHVDHCEPDSALLFYQEMMEQEVRSNKYTFPFVLKACALLRDLRRGMQLHGHVVKLGLASDVFIQNSVINLYGKCLEVELSSKAFEHMGSSRTAASWSALLAAYSGVKRWSDCLRVFVAMTREKLRPDESSMVTALSSCSNLGLLDHGRSLHCFLLRNFNMLNTIVDTSLVDMYIKCGQPEKGMLIFDKMPNRNIWTYGAMISGLAFHGLGKGTFQLFYEMLKQGIQPDETICIGLLTACREAGMVAEALSFFDQMMSKYHVPPKVQHYSCMVDILGHAGRLTEAYDLILSMPTPPTPAVWRSLLGACKLNGDVQMAELAYTNLQQMNALNAGDCINLSNMLCKLQRWEEAAEIRKEIANRGLLQKPALSQVHVRGRTHFFASQERSDPGVQEMLYQMEWQLRFEGYEADTSEVAQPVSEEEKRQILSGHSQKTAIAFALLKTRPGVYHKDL</sequence>
<dbReference type="Pfam" id="PF13041">
    <property type="entry name" value="PPR_2"/>
    <property type="match status" value="1"/>
</dbReference>
<evidence type="ECO:0000256" key="1">
    <source>
        <dbReference type="ARBA" id="ARBA00022737"/>
    </source>
</evidence>
<dbReference type="Pfam" id="PF20431">
    <property type="entry name" value="E_motif"/>
    <property type="match status" value="1"/>
</dbReference>
<dbReference type="InterPro" id="IPR046848">
    <property type="entry name" value="E_motif"/>
</dbReference>
<evidence type="ECO:0000256" key="2">
    <source>
        <dbReference type="PROSITE-ProRule" id="PRU00708"/>
    </source>
</evidence>
<dbReference type="Gene3D" id="1.25.40.10">
    <property type="entry name" value="Tetratricopeptide repeat domain"/>
    <property type="match status" value="4"/>
</dbReference>
<comment type="caution">
    <text evidence="4">The sequence shown here is derived from an EMBL/GenBank/DDBJ whole genome shotgun (WGS) entry which is preliminary data.</text>
</comment>
<accession>A0A835UEY1</accession>
<dbReference type="Proteomes" id="UP000636800">
    <property type="component" value="Chromosome 11"/>
</dbReference>
<dbReference type="OrthoDB" id="10250282at2759"/>
<evidence type="ECO:0000313" key="4">
    <source>
        <dbReference type="EMBL" id="KAG0460509.1"/>
    </source>
</evidence>
<dbReference type="InterPro" id="IPR011990">
    <property type="entry name" value="TPR-like_helical_dom_sf"/>
</dbReference>
<reference evidence="4 5" key="1">
    <citation type="journal article" date="2020" name="Nat. Food">
        <title>A phased Vanilla planifolia genome enables genetic improvement of flavour and production.</title>
        <authorList>
            <person name="Hasing T."/>
            <person name="Tang H."/>
            <person name="Brym M."/>
            <person name="Khazi F."/>
            <person name="Huang T."/>
            <person name="Chambers A.H."/>
        </authorList>
    </citation>
    <scope>NUCLEOTIDE SEQUENCE [LARGE SCALE GENOMIC DNA]</scope>
    <source>
        <tissue evidence="4">Leaf</tissue>
    </source>
</reference>
<dbReference type="Pfam" id="PF14432">
    <property type="entry name" value="DYW_deaminase"/>
    <property type="match status" value="1"/>
</dbReference>
<dbReference type="InterPro" id="IPR032867">
    <property type="entry name" value="DYW_dom"/>
</dbReference>